<evidence type="ECO:0000259" key="1">
    <source>
        <dbReference type="Pfam" id="PF07596"/>
    </source>
</evidence>
<reference key="1">
    <citation type="submission" date="2010-11" db="EMBL/GenBank/DDBJ databases">
        <title>The complete sequence of chromosome of Isophaera pallida ATCC 43644.</title>
        <authorList>
            <consortium name="US DOE Joint Genome Institute (JGI-PGF)"/>
            <person name="Lucas S."/>
            <person name="Copeland A."/>
            <person name="Lapidus A."/>
            <person name="Bruce D."/>
            <person name="Goodwin L."/>
            <person name="Pitluck S."/>
            <person name="Kyrpides N."/>
            <person name="Mavromatis K."/>
            <person name="Pagani I."/>
            <person name="Ivanova N."/>
            <person name="Saunders E."/>
            <person name="Brettin T."/>
            <person name="Detter J.C."/>
            <person name="Han C."/>
            <person name="Tapia R."/>
            <person name="Land M."/>
            <person name="Hauser L."/>
            <person name="Markowitz V."/>
            <person name="Cheng J.-F."/>
            <person name="Hugenholtz P."/>
            <person name="Woyke T."/>
            <person name="Wu D."/>
            <person name="Eisen J.A."/>
        </authorList>
    </citation>
    <scope>NUCLEOTIDE SEQUENCE</scope>
    <source>
        <strain>ATCC 43644</strain>
    </source>
</reference>
<dbReference type="Pfam" id="PF07596">
    <property type="entry name" value="SBP_bac_10"/>
    <property type="match status" value="1"/>
</dbReference>
<dbReference type="EMBL" id="CP002353">
    <property type="protein sequence ID" value="ADV62256.1"/>
    <property type="molecule type" value="Genomic_DNA"/>
</dbReference>
<dbReference type="STRING" id="575540.Isop_1672"/>
<dbReference type="SUPFAM" id="SSF54523">
    <property type="entry name" value="Pili subunits"/>
    <property type="match status" value="1"/>
</dbReference>
<dbReference type="PANTHER" id="PTHR30093:SF2">
    <property type="entry name" value="TYPE II SECRETION SYSTEM PROTEIN H"/>
    <property type="match status" value="1"/>
</dbReference>
<dbReference type="InterPro" id="IPR027558">
    <property type="entry name" value="Pre_pil_HX9DG_C"/>
</dbReference>
<name>E8R0C9_ISOPI</name>
<keyword evidence="3" id="KW-1185">Reference proteome</keyword>
<feature type="domain" description="DUF1559" evidence="1">
    <location>
        <begin position="37"/>
        <end position="354"/>
    </location>
</feature>
<dbReference type="PANTHER" id="PTHR30093">
    <property type="entry name" value="GENERAL SECRETION PATHWAY PROTEIN G"/>
    <property type="match status" value="1"/>
</dbReference>
<dbReference type="AlphaFoldDB" id="E8R0C9"/>
<evidence type="ECO:0000313" key="2">
    <source>
        <dbReference type="EMBL" id="ADV62256.1"/>
    </source>
</evidence>
<dbReference type="NCBIfam" id="TIGR02532">
    <property type="entry name" value="IV_pilin_GFxxxE"/>
    <property type="match status" value="1"/>
</dbReference>
<dbReference type="InterPro" id="IPR012902">
    <property type="entry name" value="N_methyl_site"/>
</dbReference>
<proteinExistence type="predicted"/>
<organism evidence="2 3">
    <name type="scientific">Isosphaera pallida (strain ATCC 43644 / DSM 9630 / IS1B)</name>
    <dbReference type="NCBI Taxonomy" id="575540"/>
    <lineage>
        <taxon>Bacteria</taxon>
        <taxon>Pseudomonadati</taxon>
        <taxon>Planctomycetota</taxon>
        <taxon>Planctomycetia</taxon>
        <taxon>Isosphaerales</taxon>
        <taxon>Isosphaeraceae</taxon>
        <taxon>Isosphaera</taxon>
    </lineage>
</organism>
<dbReference type="PROSITE" id="PS00409">
    <property type="entry name" value="PROKAR_NTER_METHYL"/>
    <property type="match status" value="1"/>
</dbReference>
<accession>E8R0C9</accession>
<dbReference type="Pfam" id="PF07963">
    <property type="entry name" value="N_methyl"/>
    <property type="match status" value="1"/>
</dbReference>
<dbReference type="InterPro" id="IPR045584">
    <property type="entry name" value="Pilin-like"/>
</dbReference>
<dbReference type="InterPro" id="IPR011453">
    <property type="entry name" value="DUF1559"/>
</dbReference>
<reference evidence="2 3" key="2">
    <citation type="journal article" date="2011" name="Stand. Genomic Sci.">
        <title>Complete genome sequence of Isosphaera pallida type strain (IS1B).</title>
        <authorList>
            <consortium name="US DOE Joint Genome Institute (JGI-PGF)"/>
            <person name="Goker M."/>
            <person name="Cleland D."/>
            <person name="Saunders E."/>
            <person name="Lapidus A."/>
            <person name="Nolan M."/>
            <person name="Lucas S."/>
            <person name="Hammon N."/>
            <person name="Deshpande S."/>
            <person name="Cheng J.F."/>
            <person name="Tapia R."/>
            <person name="Han C."/>
            <person name="Goodwin L."/>
            <person name="Pitluck S."/>
            <person name="Liolios K."/>
            <person name="Pagani I."/>
            <person name="Ivanova N."/>
            <person name="Mavromatis K."/>
            <person name="Pati A."/>
            <person name="Chen A."/>
            <person name="Palaniappan K."/>
            <person name="Land M."/>
            <person name="Hauser L."/>
            <person name="Chang Y.J."/>
            <person name="Jeffries C.D."/>
            <person name="Detter J.C."/>
            <person name="Beck B."/>
            <person name="Woyke T."/>
            <person name="Bristow J."/>
            <person name="Eisen J.A."/>
            <person name="Markowitz V."/>
            <person name="Hugenholtz P."/>
            <person name="Kyrpides N.C."/>
            <person name="Klenk H.P."/>
        </authorList>
    </citation>
    <scope>NUCLEOTIDE SEQUENCE [LARGE SCALE GENOMIC DNA]</scope>
    <source>
        <strain evidence="3">ATCC 43644 / DSM 9630 / IS1B</strain>
    </source>
</reference>
<protein>
    <recommendedName>
        <fullName evidence="1">DUF1559 domain-containing protein</fullName>
    </recommendedName>
</protein>
<dbReference type="RefSeq" id="WP_013564544.1">
    <property type="nucleotide sequence ID" value="NC_014962.1"/>
</dbReference>
<evidence type="ECO:0000313" key="3">
    <source>
        <dbReference type="Proteomes" id="UP000008631"/>
    </source>
</evidence>
<dbReference type="OrthoDB" id="255848at2"/>
<dbReference type="InParanoid" id="E8R0C9"/>
<dbReference type="eggNOG" id="COG2165">
    <property type="taxonomic scope" value="Bacteria"/>
</dbReference>
<dbReference type="HOGENOM" id="CLU_041661_0_0_0"/>
<dbReference type="Proteomes" id="UP000008631">
    <property type="component" value="Chromosome"/>
</dbReference>
<dbReference type="NCBIfam" id="TIGR04294">
    <property type="entry name" value="pre_pil_HX9DG"/>
    <property type="match status" value="1"/>
</dbReference>
<sequence>MSFLSRVRRRSGFTLIELLVVIAIIAVLIALLLPAVQAAREAARRAQCVNNLKQIGLGTMNFESAYGYLPPGPFDGHPQAVDASGNPAPNGRIYTEVLGQDYEGVSTCCRAAHPDGYNQFFRILPFMEQTALYNVANFQAPPIWPIPGGVDWAGEDTISFPAIATFYCPSRRGPTLYGNPGRSRNDYAGCAGFFRGQWYECFQGDFNTTLFVPPPPNGLIPIANERSQENQGDVGGRKGAFLHGRFKRRLSDFIDGTSNSIMFSEKGLPPTRHGLDGGDNERWQNSGWDEDCIRWHFVPRSDAQAAALNNICTGGDGRAGGNLWRRYFGSSHAGGLNACMGDGSVKFIKFTVDPNTFRRLCVIDDNEPISADAL</sequence>
<dbReference type="Gene3D" id="3.30.700.10">
    <property type="entry name" value="Glycoprotein, Type 4 Pilin"/>
    <property type="match status" value="1"/>
</dbReference>
<dbReference type="KEGG" id="ipa:Isop_1672"/>
<gene>
    <name evidence="2" type="ordered locus">Isop_1672</name>
</gene>